<dbReference type="EMBL" id="FCNW02000008">
    <property type="protein sequence ID" value="SAL33828.1"/>
    <property type="molecule type" value="Genomic_DNA"/>
</dbReference>
<dbReference type="GO" id="GO:0016998">
    <property type="term" value="P:cell wall macromolecule catabolic process"/>
    <property type="evidence" value="ECO:0007669"/>
    <property type="project" value="InterPro"/>
</dbReference>
<accession>A0A158GNY2</accession>
<dbReference type="Pfam" id="PF00182">
    <property type="entry name" value="Glyco_hydro_19"/>
    <property type="match status" value="1"/>
</dbReference>
<keyword evidence="3" id="KW-1185">Reference proteome</keyword>
<organism evidence="2 3">
    <name type="scientific">Caballeronia humi</name>
    <dbReference type="NCBI Taxonomy" id="326474"/>
    <lineage>
        <taxon>Bacteria</taxon>
        <taxon>Pseudomonadati</taxon>
        <taxon>Pseudomonadota</taxon>
        <taxon>Betaproteobacteria</taxon>
        <taxon>Burkholderiales</taxon>
        <taxon>Burkholderiaceae</taxon>
        <taxon>Caballeronia</taxon>
    </lineage>
</organism>
<dbReference type="STRING" id="326474.AWB65_02321"/>
<dbReference type="RefSeq" id="WP_087667277.1">
    <property type="nucleotide sequence ID" value="NZ_FCNW02000008.1"/>
</dbReference>
<dbReference type="PANTHER" id="PTHR34408">
    <property type="entry name" value="FAMILY PROTEIN, PUTATIVE-RELATED"/>
    <property type="match status" value="1"/>
</dbReference>
<feature type="domain" description="Glycoside hydrolase family 19 catalytic" evidence="1">
    <location>
        <begin position="112"/>
        <end position="173"/>
    </location>
</feature>
<dbReference type="GO" id="GO:0006032">
    <property type="term" value="P:chitin catabolic process"/>
    <property type="evidence" value="ECO:0007669"/>
    <property type="project" value="InterPro"/>
</dbReference>
<comment type="caution">
    <text evidence="2">The sequence shown here is derived from an EMBL/GenBank/DDBJ whole genome shotgun (WGS) entry which is preliminary data.</text>
</comment>
<sequence length="223" mass="23586">MDQSTFMAATGASAASANFWLTPIMNAMERFEINTPARQAAFLAQVAYESGRFPLPPVAESFNYAADRLHAVFSSLTPSQCASLGRQPGEASVPPARQQQLANLLYQNRFGNGPAASGDGWKYRGSGLIQLTFKANFDSAGKAIGMDLVTKADLVRNDANVAALVAAWFWKSHGCNELADVGNFQQITKVINPAKAGAEGRDDAFELASNALGVQPANGSAVA</sequence>
<protein>
    <submittedName>
        <fullName evidence="2">Glycoside hydrolase family protein</fullName>
    </submittedName>
</protein>
<dbReference type="OrthoDB" id="1242806at2"/>
<dbReference type="Proteomes" id="UP000054977">
    <property type="component" value="Unassembled WGS sequence"/>
</dbReference>
<name>A0A158GNY2_9BURK</name>
<evidence type="ECO:0000313" key="3">
    <source>
        <dbReference type="Proteomes" id="UP000054977"/>
    </source>
</evidence>
<dbReference type="InterPro" id="IPR023346">
    <property type="entry name" value="Lysozyme-like_dom_sf"/>
</dbReference>
<dbReference type="Gene3D" id="1.10.530.10">
    <property type="match status" value="1"/>
</dbReference>
<dbReference type="SUPFAM" id="SSF53955">
    <property type="entry name" value="Lysozyme-like"/>
    <property type="match status" value="1"/>
</dbReference>
<dbReference type="AlphaFoldDB" id="A0A158GNY2"/>
<dbReference type="PANTHER" id="PTHR34408:SF1">
    <property type="entry name" value="GLYCOSYL HYDROLASE FAMILY 19 DOMAIN-CONTAINING PROTEIN HI_1415"/>
    <property type="match status" value="1"/>
</dbReference>
<evidence type="ECO:0000259" key="1">
    <source>
        <dbReference type="Pfam" id="PF00182"/>
    </source>
</evidence>
<evidence type="ECO:0000313" key="2">
    <source>
        <dbReference type="EMBL" id="SAL33828.1"/>
    </source>
</evidence>
<dbReference type="InterPro" id="IPR000726">
    <property type="entry name" value="Glyco_hydro_19_cat"/>
</dbReference>
<proteinExistence type="predicted"/>
<dbReference type="GO" id="GO:0004568">
    <property type="term" value="F:chitinase activity"/>
    <property type="evidence" value="ECO:0007669"/>
    <property type="project" value="InterPro"/>
</dbReference>
<keyword evidence="2" id="KW-0378">Hydrolase</keyword>
<reference evidence="2" key="1">
    <citation type="submission" date="2016-01" db="EMBL/GenBank/DDBJ databases">
        <authorList>
            <person name="Peeters C."/>
        </authorList>
    </citation>
    <scope>NUCLEOTIDE SEQUENCE [LARGE SCALE GENOMIC DNA]</scope>
    <source>
        <strain evidence="2">LMG 22934</strain>
    </source>
</reference>
<dbReference type="InterPro" id="IPR052354">
    <property type="entry name" value="Cell_Wall_Dynamics_Protein"/>
</dbReference>
<gene>
    <name evidence="2" type="ORF">AWB65_02321</name>
</gene>